<dbReference type="EMBL" id="LFIW01001390">
    <property type="protein sequence ID" value="KZL82396.1"/>
    <property type="molecule type" value="Genomic_DNA"/>
</dbReference>
<comment type="caution">
    <text evidence="2">The sequence shown here is derived from an EMBL/GenBank/DDBJ whole genome shotgun (WGS) entry which is preliminary data.</text>
</comment>
<feature type="signal peptide" evidence="1">
    <location>
        <begin position="1"/>
        <end position="19"/>
    </location>
</feature>
<proteinExistence type="predicted"/>
<dbReference type="Proteomes" id="UP000076584">
    <property type="component" value="Unassembled WGS sequence"/>
</dbReference>
<sequence>MAPFLVSLLVSCLALGVQAGGRGLMPELQPPVRKSLRSNATEGRAQKRWHGVETGTGNDETHLWPNKKIVYAFDEPIFSKPMNKHFVAAFGLWKSSGLSETEFTYEEVSKEACESDRGKCLLIMFENEGSHGTIPALPPTSRTFEGPYMKLVLPEPLEEGETEPPADQTWEFPEAIAHELGHSWGLLHEHQMPAYWSKEFNPDMDYDGTAFTSSNFACETLEGYEDALFQAQRAFGGDTERAKIICHDVREARNFGFAADMYLPDQDNIVGNKLALGSLGADDVDWDSIMIYNTYLLGTKLLTKPNGEDIVVNKAPSQLDVQAIQALYSGTYSRPTVTLLNEARNAQQASFLKIACST</sequence>
<keyword evidence="3" id="KW-1185">Reference proteome</keyword>
<accession>A0A167CC11</accession>
<evidence type="ECO:0000313" key="2">
    <source>
        <dbReference type="EMBL" id="KZL82396.1"/>
    </source>
</evidence>
<reference evidence="2 3" key="1">
    <citation type="submission" date="2015-06" db="EMBL/GenBank/DDBJ databases">
        <title>Survival trade-offs in plant roots during colonization by closely related pathogenic and mutualistic fungi.</title>
        <authorList>
            <person name="Hacquard S."/>
            <person name="Kracher B."/>
            <person name="Hiruma K."/>
            <person name="Weinman A."/>
            <person name="Muench P."/>
            <person name="Garrido Oter R."/>
            <person name="Ver Loren van Themaat E."/>
            <person name="Dallerey J.-F."/>
            <person name="Damm U."/>
            <person name="Henrissat B."/>
            <person name="Lespinet O."/>
            <person name="Thon M."/>
            <person name="Kemen E."/>
            <person name="McHardy A.C."/>
            <person name="Schulze-Lefert P."/>
            <person name="O'Connell R.J."/>
        </authorList>
    </citation>
    <scope>NUCLEOTIDE SEQUENCE [LARGE SCALE GENOMIC DNA]</scope>
    <source>
        <strain evidence="2 3">MAFF 238704</strain>
    </source>
</reference>
<evidence type="ECO:0000256" key="1">
    <source>
        <dbReference type="SAM" id="SignalP"/>
    </source>
</evidence>
<evidence type="ECO:0000313" key="3">
    <source>
        <dbReference type="Proteomes" id="UP000076584"/>
    </source>
</evidence>
<dbReference type="STRING" id="1573173.A0A167CC11"/>
<organism evidence="2 3">
    <name type="scientific">Colletotrichum incanum</name>
    <name type="common">Soybean anthracnose fungus</name>
    <dbReference type="NCBI Taxonomy" id="1573173"/>
    <lineage>
        <taxon>Eukaryota</taxon>
        <taxon>Fungi</taxon>
        <taxon>Dikarya</taxon>
        <taxon>Ascomycota</taxon>
        <taxon>Pezizomycotina</taxon>
        <taxon>Sordariomycetes</taxon>
        <taxon>Hypocreomycetidae</taxon>
        <taxon>Glomerellales</taxon>
        <taxon>Glomerellaceae</taxon>
        <taxon>Colletotrichum</taxon>
        <taxon>Colletotrichum spaethianum species complex</taxon>
    </lineage>
</organism>
<dbReference type="Gene3D" id="3.40.390.10">
    <property type="entry name" value="Collagenase (Catalytic Domain)"/>
    <property type="match status" value="1"/>
</dbReference>
<dbReference type="InterPro" id="IPR024079">
    <property type="entry name" value="MetalloPept_cat_dom_sf"/>
</dbReference>
<feature type="chain" id="PRO_5007884646" evidence="1">
    <location>
        <begin position="20"/>
        <end position="358"/>
    </location>
</feature>
<keyword evidence="1" id="KW-0732">Signal</keyword>
<dbReference type="GO" id="GO:0008237">
    <property type="term" value="F:metallopeptidase activity"/>
    <property type="evidence" value="ECO:0007669"/>
    <property type="project" value="InterPro"/>
</dbReference>
<name>A0A167CC11_COLIC</name>
<dbReference type="AlphaFoldDB" id="A0A167CC11"/>
<dbReference type="SUPFAM" id="SSF55486">
    <property type="entry name" value="Metalloproteases ('zincins'), catalytic domain"/>
    <property type="match status" value="1"/>
</dbReference>
<gene>
    <name evidence="2" type="ORF">CI238_10716</name>
</gene>
<protein>
    <submittedName>
        <fullName evidence="2">Uncharacterized protein</fullName>
    </submittedName>
</protein>